<dbReference type="InterPro" id="IPR011767">
    <property type="entry name" value="GLR_AS"/>
</dbReference>
<keyword evidence="2" id="KW-0813">Transport</keyword>
<sequence length="166" mass="17872">MRSLLTLVAAFIGLASLAAAFTLPSGNRSADGMGSASLRRSHSHVAKHTQRRARQSVTMADAKAYVDGLVSEHRVMVFAKPECPYCQSAINLMAMNGAKKVKSFKIVYLDNEDPATDTIQDYLQEITGARTVPRIFADGKCIGGSSDVEEMKSAGTLRPLFASMAE</sequence>
<evidence type="ECO:0000313" key="9">
    <source>
        <dbReference type="EMBL" id="CEM16611.1"/>
    </source>
</evidence>
<comment type="similarity">
    <text evidence="1">Belongs to the glutaredoxin family.</text>
</comment>
<keyword evidence="10" id="KW-1185">Reference proteome</keyword>
<keyword evidence="5" id="KW-0676">Redox-active center</keyword>
<evidence type="ECO:0000256" key="6">
    <source>
        <dbReference type="SAM" id="MobiDB-lite"/>
    </source>
</evidence>
<dbReference type="InParanoid" id="A0A0G4FQW3"/>
<keyword evidence="4" id="KW-1015">Disulfide bond</keyword>
<gene>
    <name evidence="9" type="ORF">Vbra_9411</name>
</gene>
<feature type="chain" id="PRO_5005188943" description="Glutaredoxin domain-containing protein" evidence="7">
    <location>
        <begin position="21"/>
        <end position="166"/>
    </location>
</feature>
<dbReference type="OMA" id="FAKPECP"/>
<dbReference type="PRINTS" id="PR00160">
    <property type="entry name" value="GLUTAREDOXIN"/>
</dbReference>
<dbReference type="Proteomes" id="UP000041254">
    <property type="component" value="Unassembled WGS sequence"/>
</dbReference>
<dbReference type="GO" id="GO:0005739">
    <property type="term" value="C:mitochondrion"/>
    <property type="evidence" value="ECO:0007669"/>
    <property type="project" value="TreeGrafter"/>
</dbReference>
<dbReference type="AlphaFoldDB" id="A0A0G4FQW3"/>
<reference evidence="9 10" key="1">
    <citation type="submission" date="2014-11" db="EMBL/GenBank/DDBJ databases">
        <authorList>
            <person name="Zhu J."/>
            <person name="Qi W."/>
            <person name="Song R."/>
        </authorList>
    </citation>
    <scope>NUCLEOTIDE SEQUENCE [LARGE SCALE GENOMIC DNA]</scope>
</reference>
<dbReference type="Gene3D" id="3.40.30.10">
    <property type="entry name" value="Glutaredoxin"/>
    <property type="match status" value="1"/>
</dbReference>
<evidence type="ECO:0000259" key="8">
    <source>
        <dbReference type="Pfam" id="PF00462"/>
    </source>
</evidence>
<proteinExistence type="inferred from homology"/>
<evidence type="ECO:0000256" key="5">
    <source>
        <dbReference type="ARBA" id="ARBA00023284"/>
    </source>
</evidence>
<dbReference type="SUPFAM" id="SSF52833">
    <property type="entry name" value="Thioredoxin-like"/>
    <property type="match status" value="1"/>
</dbReference>
<accession>A0A0G4FQW3</accession>
<dbReference type="OrthoDB" id="44061at2759"/>
<feature type="compositionally biased region" description="Basic residues" evidence="6">
    <location>
        <begin position="39"/>
        <end position="53"/>
    </location>
</feature>
<evidence type="ECO:0000256" key="7">
    <source>
        <dbReference type="SAM" id="SignalP"/>
    </source>
</evidence>
<keyword evidence="7" id="KW-0732">Signal</keyword>
<name>A0A0G4FQW3_VITBC</name>
<dbReference type="InterPro" id="IPR036249">
    <property type="entry name" value="Thioredoxin-like_sf"/>
</dbReference>
<evidence type="ECO:0000256" key="4">
    <source>
        <dbReference type="ARBA" id="ARBA00023157"/>
    </source>
</evidence>
<keyword evidence="3" id="KW-0249">Electron transport</keyword>
<dbReference type="EMBL" id="CDMY01000479">
    <property type="protein sequence ID" value="CEM16611.1"/>
    <property type="molecule type" value="Genomic_DNA"/>
</dbReference>
<dbReference type="GO" id="GO:0015035">
    <property type="term" value="F:protein-disulfide reductase activity"/>
    <property type="evidence" value="ECO:0007669"/>
    <property type="project" value="TreeGrafter"/>
</dbReference>
<dbReference type="PANTHER" id="PTHR46679:SF1">
    <property type="entry name" value="GLUTAREDOXIN-2, MITOCHONDRIAL"/>
    <property type="match status" value="1"/>
</dbReference>
<evidence type="ECO:0000256" key="2">
    <source>
        <dbReference type="ARBA" id="ARBA00022448"/>
    </source>
</evidence>
<feature type="domain" description="Glutaredoxin" evidence="8">
    <location>
        <begin position="75"/>
        <end position="142"/>
    </location>
</feature>
<organism evidence="9 10">
    <name type="scientific">Vitrella brassicaformis (strain CCMP3155)</name>
    <dbReference type="NCBI Taxonomy" id="1169540"/>
    <lineage>
        <taxon>Eukaryota</taxon>
        <taxon>Sar</taxon>
        <taxon>Alveolata</taxon>
        <taxon>Colpodellida</taxon>
        <taxon>Vitrellaceae</taxon>
        <taxon>Vitrella</taxon>
    </lineage>
</organism>
<protein>
    <recommendedName>
        <fullName evidence="8">Glutaredoxin domain-containing protein</fullName>
    </recommendedName>
</protein>
<dbReference type="PROSITE" id="PS51354">
    <property type="entry name" value="GLUTAREDOXIN_2"/>
    <property type="match status" value="1"/>
</dbReference>
<dbReference type="PANTHER" id="PTHR46679">
    <property type="match status" value="1"/>
</dbReference>
<evidence type="ECO:0000256" key="3">
    <source>
        <dbReference type="ARBA" id="ARBA00022982"/>
    </source>
</evidence>
<evidence type="ECO:0000313" key="10">
    <source>
        <dbReference type="Proteomes" id="UP000041254"/>
    </source>
</evidence>
<dbReference type="InterPro" id="IPR014025">
    <property type="entry name" value="Glutaredoxin_subgr"/>
</dbReference>
<dbReference type="CDD" id="cd03419">
    <property type="entry name" value="GRX_GRXh_1_2_like"/>
    <property type="match status" value="1"/>
</dbReference>
<feature type="region of interest" description="Disordered" evidence="6">
    <location>
        <begin position="32"/>
        <end position="53"/>
    </location>
</feature>
<dbReference type="VEuPathDB" id="CryptoDB:Vbra_9411"/>
<dbReference type="PROSITE" id="PS00195">
    <property type="entry name" value="GLUTAREDOXIN_1"/>
    <property type="match status" value="1"/>
</dbReference>
<evidence type="ECO:0000256" key="1">
    <source>
        <dbReference type="ARBA" id="ARBA00007787"/>
    </source>
</evidence>
<dbReference type="PhylomeDB" id="A0A0G4FQW3"/>
<dbReference type="STRING" id="1169540.A0A0G4FQW3"/>
<feature type="signal peptide" evidence="7">
    <location>
        <begin position="1"/>
        <end position="20"/>
    </location>
</feature>
<dbReference type="Pfam" id="PF00462">
    <property type="entry name" value="Glutaredoxin"/>
    <property type="match status" value="1"/>
</dbReference>
<dbReference type="InterPro" id="IPR002109">
    <property type="entry name" value="Glutaredoxin"/>
</dbReference>